<evidence type="ECO:0000313" key="1">
    <source>
        <dbReference type="EMBL" id="GAH73112.1"/>
    </source>
</evidence>
<name>X1HUH6_9ZZZZ</name>
<comment type="caution">
    <text evidence="1">The sequence shown here is derived from an EMBL/GenBank/DDBJ whole genome shotgun (WGS) entry which is preliminary data.</text>
</comment>
<dbReference type="AlphaFoldDB" id="X1HUH6"/>
<sequence>MSVRAYRVKKIEHEESDSFNLWHDDKLVDFLDSECNFFAGLTNEGTGLVEVPVEALQKALEEKLELDDELRKALTEDIEACRDDGYVTLSFFA</sequence>
<proteinExistence type="predicted"/>
<dbReference type="EMBL" id="BARU01028652">
    <property type="protein sequence ID" value="GAH73112.1"/>
    <property type="molecule type" value="Genomic_DNA"/>
</dbReference>
<gene>
    <name evidence="1" type="ORF">S03H2_45703</name>
</gene>
<accession>X1HUH6</accession>
<reference evidence="1" key="1">
    <citation type="journal article" date="2014" name="Front. Microbiol.">
        <title>High frequency of phylogenetically diverse reductive dehalogenase-homologous genes in deep subseafloor sedimentary metagenomes.</title>
        <authorList>
            <person name="Kawai M."/>
            <person name="Futagami T."/>
            <person name="Toyoda A."/>
            <person name="Takaki Y."/>
            <person name="Nishi S."/>
            <person name="Hori S."/>
            <person name="Arai W."/>
            <person name="Tsubouchi T."/>
            <person name="Morono Y."/>
            <person name="Uchiyama I."/>
            <person name="Ito T."/>
            <person name="Fujiyama A."/>
            <person name="Inagaki F."/>
            <person name="Takami H."/>
        </authorList>
    </citation>
    <scope>NUCLEOTIDE SEQUENCE</scope>
    <source>
        <strain evidence="1">Expedition CK06-06</strain>
    </source>
</reference>
<protein>
    <submittedName>
        <fullName evidence="1">Uncharacterized protein</fullName>
    </submittedName>
</protein>
<organism evidence="1">
    <name type="scientific">marine sediment metagenome</name>
    <dbReference type="NCBI Taxonomy" id="412755"/>
    <lineage>
        <taxon>unclassified sequences</taxon>
        <taxon>metagenomes</taxon>
        <taxon>ecological metagenomes</taxon>
    </lineage>
</organism>